<evidence type="ECO:0000313" key="2">
    <source>
        <dbReference type="Proteomes" id="UP000229081"/>
    </source>
</evidence>
<dbReference type="KEGG" id="sphc:CVN68_03490"/>
<keyword evidence="2" id="KW-1185">Reference proteome</keyword>
<organism evidence="1 2">
    <name type="scientific">Sphingomonas psychrotolerans</name>
    <dbReference type="NCBI Taxonomy" id="1327635"/>
    <lineage>
        <taxon>Bacteria</taxon>
        <taxon>Pseudomonadati</taxon>
        <taxon>Pseudomonadota</taxon>
        <taxon>Alphaproteobacteria</taxon>
        <taxon>Sphingomonadales</taxon>
        <taxon>Sphingomonadaceae</taxon>
        <taxon>Sphingomonas</taxon>
    </lineage>
</organism>
<dbReference type="EMBL" id="CP024923">
    <property type="protein sequence ID" value="ATY31159.1"/>
    <property type="molecule type" value="Genomic_DNA"/>
</dbReference>
<gene>
    <name evidence="1" type="ORF">CVN68_03490</name>
</gene>
<reference evidence="1 2" key="1">
    <citation type="submission" date="2017-11" db="EMBL/GenBank/DDBJ databases">
        <title>Complete genome sequence of Sphingomonas sp. Strain Cra20, a psychrotolerant potential plant growth promoting rhizobacteria.</title>
        <authorList>
            <person name="Luo Y."/>
        </authorList>
    </citation>
    <scope>NUCLEOTIDE SEQUENCE [LARGE SCALE GENOMIC DNA]</scope>
    <source>
        <strain evidence="1 2">Cra20</strain>
    </source>
</reference>
<proteinExistence type="predicted"/>
<name>A0A2K8MHD1_9SPHN</name>
<dbReference type="Proteomes" id="UP000229081">
    <property type="component" value="Chromosome"/>
</dbReference>
<dbReference type="AlphaFoldDB" id="A0A2K8MHD1"/>
<evidence type="ECO:0000313" key="1">
    <source>
        <dbReference type="EMBL" id="ATY31159.1"/>
    </source>
</evidence>
<accession>A0A2K8MHD1</accession>
<protein>
    <submittedName>
        <fullName evidence="1">Uncharacterized protein</fullName>
    </submittedName>
</protein>
<sequence>MEKCNRAGARWQVAVKGVRLSAGGTDVAKSTAISGFRRASLRRIAFASRLRLRGWNRQTIWSTEEPVILGKYPQTALSTITIPGVYLKRQMIVKVHFDLKDKDSPGADEYFLLPGNTVHIGHANHHAFSFTPPTCEEQPEFERISQVSLTGRAPGTARGNYVAMDVRVTCSRQIE</sequence>
<dbReference type="RefSeq" id="WP_100280970.1">
    <property type="nucleotide sequence ID" value="NZ_CP024923.1"/>
</dbReference>